<name>A0A7M7PUL2_NASVI</name>
<dbReference type="SMR" id="A0A7M7PUL2"/>
<comment type="subcellular location">
    <subcellularLocation>
        <location evidence="1">Nucleus</location>
    </subcellularLocation>
</comment>
<evidence type="ECO:0000313" key="5">
    <source>
        <dbReference type="EnsemblMetazoa" id="XP_031777256"/>
    </source>
</evidence>
<feature type="region of interest" description="Disordered" evidence="4">
    <location>
        <begin position="1"/>
        <end position="22"/>
    </location>
</feature>
<evidence type="ECO:0000313" key="6">
    <source>
        <dbReference type="Proteomes" id="UP000002358"/>
    </source>
</evidence>
<feature type="compositionally biased region" description="Basic and acidic residues" evidence="4">
    <location>
        <begin position="8"/>
        <end position="19"/>
    </location>
</feature>
<reference evidence="5" key="1">
    <citation type="submission" date="2021-01" db="UniProtKB">
        <authorList>
            <consortium name="EnsemblMetazoa"/>
        </authorList>
    </citation>
    <scope>IDENTIFICATION</scope>
</reference>
<dbReference type="Proteomes" id="UP000002358">
    <property type="component" value="Chromosome 1"/>
</dbReference>
<protein>
    <submittedName>
        <fullName evidence="5">Uncharacterized protein</fullName>
    </submittedName>
</protein>
<dbReference type="SUPFAM" id="SSF82704">
    <property type="entry name" value="AlbA-like"/>
    <property type="match status" value="1"/>
</dbReference>
<dbReference type="InterPro" id="IPR014612">
    <property type="entry name" value="Pop7/Rpp20"/>
</dbReference>
<evidence type="ECO:0000256" key="2">
    <source>
        <dbReference type="ARBA" id="ARBA00022694"/>
    </source>
</evidence>
<dbReference type="InterPro" id="IPR036882">
    <property type="entry name" value="Alba-like_dom_sf"/>
</dbReference>
<evidence type="ECO:0000256" key="1">
    <source>
        <dbReference type="ARBA" id="ARBA00004123"/>
    </source>
</evidence>
<dbReference type="GO" id="GO:0003676">
    <property type="term" value="F:nucleic acid binding"/>
    <property type="evidence" value="ECO:0007669"/>
    <property type="project" value="InterPro"/>
</dbReference>
<proteinExistence type="predicted"/>
<dbReference type="OMA" id="EVFLHCT"/>
<keyword evidence="6" id="KW-1185">Reference proteome</keyword>
<keyword evidence="3" id="KW-0539">Nucleus</keyword>
<evidence type="ECO:0000256" key="4">
    <source>
        <dbReference type="SAM" id="MobiDB-lite"/>
    </source>
</evidence>
<dbReference type="GO" id="GO:0000172">
    <property type="term" value="C:ribonuclease MRP complex"/>
    <property type="evidence" value="ECO:0007669"/>
    <property type="project" value="InterPro"/>
</dbReference>
<dbReference type="CTD" id="3772007"/>
<evidence type="ECO:0000256" key="3">
    <source>
        <dbReference type="ARBA" id="ARBA00023242"/>
    </source>
</evidence>
<keyword evidence="2" id="KW-0819">tRNA processing</keyword>
<dbReference type="KEGG" id="nvi:100116662"/>
<dbReference type="AlphaFoldDB" id="A0A7M7PUL2"/>
<dbReference type="RefSeq" id="XP_031777256.2">
    <property type="nucleotide sequence ID" value="XM_031921396.2"/>
</dbReference>
<accession>A0A7M7PUL2</accession>
<dbReference type="OrthoDB" id="416729at2759"/>
<dbReference type="GO" id="GO:0001682">
    <property type="term" value="P:tRNA 5'-leader removal"/>
    <property type="evidence" value="ECO:0007669"/>
    <property type="project" value="InterPro"/>
</dbReference>
<organism evidence="5 6">
    <name type="scientific">Nasonia vitripennis</name>
    <name type="common">Parasitic wasp</name>
    <dbReference type="NCBI Taxonomy" id="7425"/>
    <lineage>
        <taxon>Eukaryota</taxon>
        <taxon>Metazoa</taxon>
        <taxon>Ecdysozoa</taxon>
        <taxon>Arthropoda</taxon>
        <taxon>Hexapoda</taxon>
        <taxon>Insecta</taxon>
        <taxon>Pterygota</taxon>
        <taxon>Neoptera</taxon>
        <taxon>Endopterygota</taxon>
        <taxon>Hymenoptera</taxon>
        <taxon>Apocrita</taxon>
        <taxon>Proctotrupomorpha</taxon>
        <taxon>Chalcidoidea</taxon>
        <taxon>Pteromalidae</taxon>
        <taxon>Pteromalinae</taxon>
        <taxon>Nasonia</taxon>
    </lineage>
</organism>
<dbReference type="InParanoid" id="A0A7M7PUL2"/>
<sequence length="155" mass="17556">MEEEGEEERLGKDSAENTKIKFPKNKKIKSNNHVVKKRAGCKFPKTGKDVYVRRKSSIKAIITYCKKLLDTTDSKEIIIHGQGARSNKAINVGRHLVSKYSGTYDLDIQKEKIILTDDLKPINDDADYEVNIKSKIGVHVRVFPIANIGPLRFES</sequence>
<dbReference type="GeneID" id="100116662"/>
<dbReference type="EnsemblMetazoa" id="XM_031921396">
    <property type="protein sequence ID" value="XP_031777256"/>
    <property type="gene ID" value="LOC100116662"/>
</dbReference>
<dbReference type="Pfam" id="PF12328">
    <property type="entry name" value="Rpp20"/>
    <property type="match status" value="1"/>
</dbReference>
<dbReference type="Gene3D" id="3.30.110.20">
    <property type="entry name" value="Alba-like domain"/>
    <property type="match status" value="1"/>
</dbReference>
<dbReference type="GO" id="GO:0005655">
    <property type="term" value="C:nucleolar ribonuclease P complex"/>
    <property type="evidence" value="ECO:0007669"/>
    <property type="project" value="InterPro"/>
</dbReference>